<organism evidence="3 4">
    <name type="scientific">Actinocorallia longicatena</name>
    <dbReference type="NCBI Taxonomy" id="111803"/>
    <lineage>
        <taxon>Bacteria</taxon>
        <taxon>Bacillati</taxon>
        <taxon>Actinomycetota</taxon>
        <taxon>Actinomycetes</taxon>
        <taxon>Streptosporangiales</taxon>
        <taxon>Thermomonosporaceae</taxon>
        <taxon>Actinocorallia</taxon>
    </lineage>
</organism>
<dbReference type="InterPro" id="IPR013815">
    <property type="entry name" value="ATP_grasp_subdomain_1"/>
</dbReference>
<evidence type="ECO:0000313" key="4">
    <source>
        <dbReference type="Proteomes" id="UP001501237"/>
    </source>
</evidence>
<dbReference type="Gene3D" id="3.30.470.20">
    <property type="entry name" value="ATP-grasp fold, B domain"/>
    <property type="match status" value="1"/>
</dbReference>
<evidence type="ECO:0000256" key="1">
    <source>
        <dbReference type="PROSITE-ProRule" id="PRU00409"/>
    </source>
</evidence>
<keyword evidence="1" id="KW-0547">Nucleotide-binding</keyword>
<gene>
    <name evidence="3" type="ORF">GCM10010468_43440</name>
</gene>
<feature type="domain" description="ATP-grasp" evidence="2">
    <location>
        <begin position="96"/>
        <end position="341"/>
    </location>
</feature>
<name>A0ABP6QFR0_9ACTN</name>
<evidence type="ECO:0000313" key="3">
    <source>
        <dbReference type="EMBL" id="GAA3219409.1"/>
    </source>
</evidence>
<dbReference type="EMBL" id="BAAAUV010000010">
    <property type="protein sequence ID" value="GAA3219409.1"/>
    <property type="molecule type" value="Genomic_DNA"/>
</dbReference>
<sequence>MIKRHYPYVTRKLLELREEGMLPNVAGIEVEPEYGYVTRVRYTNGAVRLTRGNDVGLNSGAACEVVKDKAHTKFFLRGSGYRCPRGQTFLLPWWAEQIMPGLGTRGFSGPRTTAGAAAYAGEIGFPVYVKPVDGSKGLGVFRCDGPGEVDEVMARYAEQRVRVAVVEEAVGLPDHRLVVLRGKLISAYSRYPLAVVGDGSASIGELLVRLQRHFEDIGRDTRIDLADVRIGRRLARSGRTLRSVPAAGEHVVLHDISNLSAGGSALDVTAEVSRRWTDLALDVSASLGLDFSGVDLACADLSSPDGDYAILEVNATPGLDHYGSVGTEQEKIVKAMYAVVLNEPA</sequence>
<dbReference type="PANTHER" id="PTHR21621">
    <property type="entry name" value="RIBOSOMAL PROTEIN S6 MODIFICATION PROTEIN"/>
    <property type="match status" value="1"/>
</dbReference>
<dbReference type="PROSITE" id="PS50975">
    <property type="entry name" value="ATP_GRASP"/>
    <property type="match status" value="1"/>
</dbReference>
<protein>
    <recommendedName>
        <fullName evidence="2">ATP-grasp domain-containing protein</fullName>
    </recommendedName>
</protein>
<dbReference type="InterPro" id="IPR011761">
    <property type="entry name" value="ATP-grasp"/>
</dbReference>
<accession>A0ABP6QFR0</accession>
<keyword evidence="4" id="KW-1185">Reference proteome</keyword>
<dbReference type="RefSeq" id="WP_344831204.1">
    <property type="nucleotide sequence ID" value="NZ_BAAAUV010000010.1"/>
</dbReference>
<dbReference type="SUPFAM" id="SSF56059">
    <property type="entry name" value="Glutathione synthetase ATP-binding domain-like"/>
    <property type="match status" value="1"/>
</dbReference>
<dbReference type="Gene3D" id="3.30.1490.20">
    <property type="entry name" value="ATP-grasp fold, A domain"/>
    <property type="match status" value="1"/>
</dbReference>
<keyword evidence="1" id="KW-0067">ATP-binding</keyword>
<dbReference type="Proteomes" id="UP001501237">
    <property type="component" value="Unassembled WGS sequence"/>
</dbReference>
<proteinExistence type="predicted"/>
<reference evidence="4" key="1">
    <citation type="journal article" date="2019" name="Int. J. Syst. Evol. Microbiol.">
        <title>The Global Catalogue of Microorganisms (GCM) 10K type strain sequencing project: providing services to taxonomists for standard genome sequencing and annotation.</title>
        <authorList>
            <consortium name="The Broad Institute Genomics Platform"/>
            <consortium name="The Broad Institute Genome Sequencing Center for Infectious Disease"/>
            <person name="Wu L."/>
            <person name="Ma J."/>
        </authorList>
    </citation>
    <scope>NUCLEOTIDE SEQUENCE [LARGE SCALE GENOMIC DNA]</scope>
    <source>
        <strain evidence="4">JCM 9377</strain>
    </source>
</reference>
<evidence type="ECO:0000259" key="2">
    <source>
        <dbReference type="PROSITE" id="PS50975"/>
    </source>
</evidence>
<comment type="caution">
    <text evidence="3">The sequence shown here is derived from an EMBL/GenBank/DDBJ whole genome shotgun (WGS) entry which is preliminary data.</text>
</comment>
<dbReference type="PANTHER" id="PTHR21621:SF0">
    <property type="entry name" value="BETA-CITRYLGLUTAMATE SYNTHASE B-RELATED"/>
    <property type="match status" value="1"/>
</dbReference>